<organism evidence="2 3">
    <name type="scientific">Microlunatus phosphovorus (strain ATCC 700054 / DSM 10555 / JCM 9379 / NBRC 101784 / NCIMB 13414 / VKM Ac-1990 / NM-1)</name>
    <dbReference type="NCBI Taxonomy" id="1032480"/>
    <lineage>
        <taxon>Bacteria</taxon>
        <taxon>Bacillati</taxon>
        <taxon>Actinomycetota</taxon>
        <taxon>Actinomycetes</taxon>
        <taxon>Propionibacteriales</taxon>
        <taxon>Propionibacteriaceae</taxon>
        <taxon>Microlunatus</taxon>
    </lineage>
</organism>
<gene>
    <name evidence="2" type="ordered locus">MLP_28900</name>
</gene>
<evidence type="ECO:0000313" key="3">
    <source>
        <dbReference type="Proteomes" id="UP000007947"/>
    </source>
</evidence>
<evidence type="ECO:0000313" key="2">
    <source>
        <dbReference type="EMBL" id="BAK35904.1"/>
    </source>
</evidence>
<keyword evidence="3" id="KW-1185">Reference proteome</keyword>
<dbReference type="HOGENOM" id="CLU_020336_50_5_11"/>
<proteinExistence type="predicted"/>
<dbReference type="KEGG" id="mph:MLP_28900"/>
<dbReference type="PANTHER" id="PTHR43433:SF5">
    <property type="entry name" value="AB HYDROLASE-1 DOMAIN-CONTAINING PROTEIN"/>
    <property type="match status" value="1"/>
</dbReference>
<dbReference type="GO" id="GO:0046503">
    <property type="term" value="P:glycerolipid catabolic process"/>
    <property type="evidence" value="ECO:0007669"/>
    <property type="project" value="TreeGrafter"/>
</dbReference>
<evidence type="ECO:0000259" key="1">
    <source>
        <dbReference type="Pfam" id="PF00561"/>
    </source>
</evidence>
<name>F5XJK4_MICPN</name>
<keyword evidence="2" id="KW-0378">Hydrolase</keyword>
<dbReference type="Pfam" id="PF00561">
    <property type="entry name" value="Abhydrolase_1"/>
    <property type="match status" value="1"/>
</dbReference>
<dbReference type="GO" id="GO:0004806">
    <property type="term" value="F:triacylglycerol lipase activity"/>
    <property type="evidence" value="ECO:0007669"/>
    <property type="project" value="TreeGrafter"/>
</dbReference>
<reference evidence="2 3" key="1">
    <citation type="submission" date="2011-05" db="EMBL/GenBank/DDBJ databases">
        <title>Whole genome sequence of Microlunatus phosphovorus NM-1.</title>
        <authorList>
            <person name="Hosoyama A."/>
            <person name="Sasaki K."/>
            <person name="Harada T."/>
            <person name="Igarashi R."/>
            <person name="Kawakoshi A."/>
            <person name="Sasagawa M."/>
            <person name="Fukada J."/>
            <person name="Nakamura S."/>
            <person name="Katano Y."/>
            <person name="Hanada S."/>
            <person name="Kamagata Y."/>
            <person name="Nakamura N."/>
            <person name="Yamazaki S."/>
            <person name="Fujita N."/>
        </authorList>
    </citation>
    <scope>NUCLEOTIDE SEQUENCE [LARGE SCALE GENOMIC DNA]</scope>
    <source>
        <strain evidence="3">ATCC 700054 / DSM 10555 / JCM 9379 / NBRC 101784 / NCIMB 13414 / VKM Ac-1990 / NM-1</strain>
    </source>
</reference>
<dbReference type="PANTHER" id="PTHR43433">
    <property type="entry name" value="HYDROLASE, ALPHA/BETA FOLD FAMILY PROTEIN"/>
    <property type="match status" value="1"/>
</dbReference>
<dbReference type="PRINTS" id="PR00111">
    <property type="entry name" value="ABHYDROLASE"/>
</dbReference>
<dbReference type="InterPro" id="IPR050471">
    <property type="entry name" value="AB_hydrolase"/>
</dbReference>
<protein>
    <submittedName>
        <fullName evidence="2">Hydrolase</fullName>
    </submittedName>
</protein>
<dbReference type="eggNOG" id="COG0596">
    <property type="taxonomic scope" value="Bacteria"/>
</dbReference>
<sequence>MNTAIRDGYLDAAGVSLHYAEQGEGEPVMLLHGYTSDIRGQWMDTGVFPALARTYRTIALDARGHGSSDKPHDPAAYGAELGDDVPRLLDHLAIDRAHIVGYSMGAHTVAQLLTRHPERFRTAVLGGACGRRNWTKRDQRRVDTEAAEMEQGLPRSAILRLWPDDRPLPTEEELHALAVRQLEGHDRLALAALRRSTPAQVVTETAMRAVTVPTLGIVGTSDPYVEDFLRLEEIMPQLELVTIDGADHATAPGRAEFRDALTAFLARRASADLS</sequence>
<dbReference type="AlphaFoldDB" id="F5XJK4"/>
<dbReference type="InterPro" id="IPR029058">
    <property type="entry name" value="AB_hydrolase_fold"/>
</dbReference>
<dbReference type="Gene3D" id="3.40.50.1820">
    <property type="entry name" value="alpha/beta hydrolase"/>
    <property type="match status" value="1"/>
</dbReference>
<dbReference type="STRING" id="1032480.MLP_28900"/>
<dbReference type="OrthoDB" id="9785847at2"/>
<dbReference type="SUPFAM" id="SSF53474">
    <property type="entry name" value="alpha/beta-Hydrolases"/>
    <property type="match status" value="1"/>
</dbReference>
<dbReference type="RefSeq" id="WP_013863773.1">
    <property type="nucleotide sequence ID" value="NC_015635.1"/>
</dbReference>
<dbReference type="EMBL" id="AP012204">
    <property type="protein sequence ID" value="BAK35904.1"/>
    <property type="molecule type" value="Genomic_DNA"/>
</dbReference>
<feature type="domain" description="AB hydrolase-1" evidence="1">
    <location>
        <begin position="27"/>
        <end position="128"/>
    </location>
</feature>
<accession>F5XJK4</accession>
<dbReference type="Proteomes" id="UP000007947">
    <property type="component" value="Chromosome"/>
</dbReference>
<dbReference type="InterPro" id="IPR000073">
    <property type="entry name" value="AB_hydrolase_1"/>
</dbReference>